<evidence type="ECO:0000256" key="3">
    <source>
        <dbReference type="ARBA" id="ARBA00022737"/>
    </source>
</evidence>
<evidence type="ECO:0000256" key="4">
    <source>
        <dbReference type="ARBA" id="ARBA00023136"/>
    </source>
</evidence>
<comment type="caution">
    <text evidence="6">The sequence shown here is derived from an EMBL/GenBank/DDBJ whole genome shotgun (WGS) entry which is preliminary data.</text>
</comment>
<keyword evidence="3" id="KW-0677">Repeat</keyword>
<accession>A0AAU9K0S0</accession>
<evidence type="ECO:0000256" key="1">
    <source>
        <dbReference type="ARBA" id="ARBA00004308"/>
    </source>
</evidence>
<dbReference type="GO" id="GO:0070772">
    <property type="term" value="C:PAS complex"/>
    <property type="evidence" value="ECO:0007669"/>
    <property type="project" value="InterPro"/>
</dbReference>
<reference evidence="6" key="1">
    <citation type="submission" date="2021-09" db="EMBL/GenBank/DDBJ databases">
        <authorList>
            <consortium name="AG Swart"/>
            <person name="Singh M."/>
            <person name="Singh A."/>
            <person name="Seah K."/>
            <person name="Emmerich C."/>
        </authorList>
    </citation>
    <scope>NUCLEOTIDE SEQUENCE</scope>
    <source>
        <strain evidence="6">ATCC30299</strain>
    </source>
</reference>
<dbReference type="AlphaFoldDB" id="A0AAU9K0S0"/>
<dbReference type="InterPro" id="IPR026825">
    <property type="entry name" value="Vac14"/>
</dbReference>
<dbReference type="Pfam" id="PF11916">
    <property type="entry name" value="Vac14_Fig4_bd"/>
    <property type="match status" value="1"/>
</dbReference>
<proteinExistence type="inferred from homology"/>
<name>A0AAU9K0S0_9CILI</name>
<sequence>MEDRVERSQSVTSSFIGRLGFKSNNNLIAKKELPISILKLLTNKNFEKQKEGNNELQMFLRHQIESGNVNAIQNIIELFKQEFVNNSQDHYRNVGLFAYSAIATSPMSSQEIELVFPDLIEQALNCFGDQVPKVRYHAVEVLYNIAKACKEQVIQHLSVIMKCLTYLYSDRNNEVKSAAEKLDCLLKLYLVDTGADQEIFDSVEFLETIQEVINQTTHPDVQKFIISWLIILNSIPSFNLLDYLNYFFEGLFLMLESSKIEVQHAAYWLLRELLENIKERIESDKMNFVYVIETLIKLINRHNTYVKSEVTTWINELVNTANFMISSQFPNILKVVLLTLSDSEKYIVELSEATNKKLLELSLGFENMHWDKFDFSSLVAILVPFLKNSSKKTSMAVLDWILTLEHLNPKSLESTLLIILNTLTYRLVDPDYSIVSQIICVFGKIAGYPGYFEKVIESVLNLFKEAPLLLENSGFFIIKHLCLHLGTEKVYQCFAETLRIDKEREFSKKLIETLTDLLLIEPSFESQRDRLRYCLCNQDTSCIEFVESLFKAWSINPGSTLILLYLIQGYELAYDLFGILSKCRVTLSLLTQLAKLVKVLDSPLFVHLRIQMLEYQKYPFLLKSLYALLMFLPQSDAHETLRKRLKQVSALHNCIIVFATENSTKTHLLKHIELKNYFSQLNPTPLSISQQS</sequence>
<evidence type="ECO:0000256" key="2">
    <source>
        <dbReference type="ARBA" id="ARBA00010225"/>
    </source>
</evidence>
<keyword evidence="4" id="KW-0472">Membrane</keyword>
<keyword evidence="7" id="KW-1185">Reference proteome</keyword>
<dbReference type="PANTHER" id="PTHR16023">
    <property type="entry name" value="TAX1 BINDING PROTEIN-RELATED"/>
    <property type="match status" value="1"/>
</dbReference>
<organism evidence="6 7">
    <name type="scientific">Blepharisma stoltei</name>
    <dbReference type="NCBI Taxonomy" id="1481888"/>
    <lineage>
        <taxon>Eukaryota</taxon>
        <taxon>Sar</taxon>
        <taxon>Alveolata</taxon>
        <taxon>Ciliophora</taxon>
        <taxon>Postciliodesmatophora</taxon>
        <taxon>Heterotrichea</taxon>
        <taxon>Heterotrichida</taxon>
        <taxon>Blepharismidae</taxon>
        <taxon>Blepharisma</taxon>
    </lineage>
</organism>
<dbReference type="GO" id="GO:0010008">
    <property type="term" value="C:endosome membrane"/>
    <property type="evidence" value="ECO:0007669"/>
    <property type="project" value="TreeGrafter"/>
</dbReference>
<dbReference type="EMBL" id="CAJZBQ010000054">
    <property type="protein sequence ID" value="CAG9332147.1"/>
    <property type="molecule type" value="Genomic_DNA"/>
</dbReference>
<comment type="similarity">
    <text evidence="2">Belongs to the VAC14 family.</text>
</comment>
<dbReference type="PANTHER" id="PTHR16023:SF0">
    <property type="entry name" value="PROTEIN VAC14 HOMOLOG"/>
    <property type="match status" value="1"/>
</dbReference>
<evidence type="ECO:0000313" key="6">
    <source>
        <dbReference type="EMBL" id="CAG9332147.1"/>
    </source>
</evidence>
<dbReference type="InterPro" id="IPR021841">
    <property type="entry name" value="VAC14_Fig4p-bd"/>
</dbReference>
<dbReference type="Gene3D" id="1.25.10.10">
    <property type="entry name" value="Leucine-rich Repeat Variant"/>
    <property type="match status" value="2"/>
</dbReference>
<dbReference type="InterPro" id="IPR016024">
    <property type="entry name" value="ARM-type_fold"/>
</dbReference>
<dbReference type="Pfam" id="PF12755">
    <property type="entry name" value="Vac14_Fab1_bd"/>
    <property type="match status" value="1"/>
</dbReference>
<evidence type="ECO:0000313" key="7">
    <source>
        <dbReference type="Proteomes" id="UP001162131"/>
    </source>
</evidence>
<protein>
    <recommendedName>
        <fullName evidence="5">Vacuolar protein 14 C-terminal Fig4-binding domain-containing protein</fullName>
    </recommendedName>
</protein>
<gene>
    <name evidence="6" type="ORF">BSTOLATCC_MIC55601</name>
</gene>
<dbReference type="SUPFAM" id="SSF48371">
    <property type="entry name" value="ARM repeat"/>
    <property type="match status" value="1"/>
</dbReference>
<dbReference type="InterPro" id="IPR011989">
    <property type="entry name" value="ARM-like"/>
</dbReference>
<feature type="domain" description="Vacuolar protein 14 C-terminal Fig4-binding" evidence="5">
    <location>
        <begin position="469"/>
        <end position="648"/>
    </location>
</feature>
<dbReference type="Proteomes" id="UP001162131">
    <property type="component" value="Unassembled WGS sequence"/>
</dbReference>
<comment type="subcellular location">
    <subcellularLocation>
        <location evidence="1">Endomembrane system</location>
    </subcellularLocation>
</comment>
<evidence type="ECO:0000259" key="5">
    <source>
        <dbReference type="Pfam" id="PF11916"/>
    </source>
</evidence>
<dbReference type="GO" id="GO:0006661">
    <property type="term" value="P:phosphatidylinositol biosynthetic process"/>
    <property type="evidence" value="ECO:0007669"/>
    <property type="project" value="InterPro"/>
</dbReference>